<accession>A0A1E1W9Z4</accession>
<gene>
    <name evidence="1" type="ORF">g.3475</name>
</gene>
<dbReference type="OrthoDB" id="6772952at2759"/>
<protein>
    <submittedName>
        <fullName evidence="1">Uncharacterized protein</fullName>
    </submittedName>
</protein>
<feature type="non-terminal residue" evidence="1">
    <location>
        <position position="112"/>
    </location>
</feature>
<name>A0A1E1W9Z4_PECGO</name>
<dbReference type="AlphaFoldDB" id="A0A1E1W9Z4"/>
<sequence>MSSTTASVSFGVLSTFDHQTQDWESYKSRISMWFIANDVNDTTDKAKVKRRAILLSALCEQTHKLASNLAQPAKLEEVEYDKIINILDEHFIPKRVGFSEKHRFFSAVQQIG</sequence>
<proteinExistence type="predicted"/>
<reference evidence="1" key="1">
    <citation type="submission" date="2015-09" db="EMBL/GenBank/DDBJ databases">
        <title>De novo assembly of Pectinophora gossypiella (Pink Bollworm) gut transcriptome.</title>
        <authorList>
            <person name="Tassone E.E."/>
        </authorList>
    </citation>
    <scope>NUCLEOTIDE SEQUENCE</scope>
</reference>
<evidence type="ECO:0000313" key="1">
    <source>
        <dbReference type="EMBL" id="JAT83828.1"/>
    </source>
</evidence>
<dbReference type="EMBL" id="GDQN01007226">
    <property type="protein sequence ID" value="JAT83828.1"/>
    <property type="molecule type" value="Transcribed_RNA"/>
</dbReference>
<organism evidence="1">
    <name type="scientific">Pectinophora gossypiella</name>
    <name type="common">Cotton pink bollworm</name>
    <name type="synonym">Depressaria gossypiella</name>
    <dbReference type="NCBI Taxonomy" id="13191"/>
    <lineage>
        <taxon>Eukaryota</taxon>
        <taxon>Metazoa</taxon>
        <taxon>Ecdysozoa</taxon>
        <taxon>Arthropoda</taxon>
        <taxon>Hexapoda</taxon>
        <taxon>Insecta</taxon>
        <taxon>Pterygota</taxon>
        <taxon>Neoptera</taxon>
        <taxon>Endopterygota</taxon>
        <taxon>Lepidoptera</taxon>
        <taxon>Glossata</taxon>
        <taxon>Ditrysia</taxon>
        <taxon>Gelechioidea</taxon>
        <taxon>Gelechiidae</taxon>
        <taxon>Apatetrinae</taxon>
        <taxon>Pectinophora</taxon>
    </lineage>
</organism>